<evidence type="ECO:0000256" key="1">
    <source>
        <dbReference type="ARBA" id="ARBA00022747"/>
    </source>
</evidence>
<keyword evidence="1" id="KW-0680">Restriction system</keyword>
<evidence type="ECO:0000259" key="2">
    <source>
        <dbReference type="Pfam" id="PF22679"/>
    </source>
</evidence>
<feature type="domain" description="Restriction endonuclease type I HsdR second RecA-like helicase" evidence="2">
    <location>
        <begin position="3"/>
        <end position="125"/>
    </location>
</feature>
<dbReference type="Gene3D" id="3.40.50.300">
    <property type="entry name" value="P-loop containing nucleotide triphosphate hydrolases"/>
    <property type="match status" value="1"/>
</dbReference>
<feature type="non-terminal residue" evidence="3">
    <location>
        <position position="1"/>
    </location>
</feature>
<dbReference type="Proteomes" id="UP000307362">
    <property type="component" value="Unassembled WGS sequence"/>
</dbReference>
<organism evidence="3 4">
    <name type="scientific">Pseudoalteromonas phenolica</name>
    <dbReference type="NCBI Taxonomy" id="161398"/>
    <lineage>
        <taxon>Bacteria</taxon>
        <taxon>Pseudomonadati</taxon>
        <taxon>Pseudomonadota</taxon>
        <taxon>Gammaproteobacteria</taxon>
        <taxon>Alteromonadales</taxon>
        <taxon>Pseudoalteromonadaceae</taxon>
        <taxon>Pseudoalteromonas</taxon>
    </lineage>
</organism>
<comment type="caution">
    <text evidence="3">The sequence shown here is derived from an EMBL/GenBank/DDBJ whole genome shotgun (WGS) entry which is preliminary data.</text>
</comment>
<dbReference type="PANTHER" id="PTHR30195:SF15">
    <property type="entry name" value="TYPE I RESTRICTION ENZYME HINDI ENDONUCLEASE SUBUNIT"/>
    <property type="match status" value="1"/>
</dbReference>
<reference evidence="4" key="2">
    <citation type="submission" date="2019-06" db="EMBL/GenBank/DDBJ databases">
        <title>Co-occurence of chitin degradation, pigmentation and bioactivity in marine Pseudoalteromonas.</title>
        <authorList>
            <person name="Sonnenschein E.C."/>
            <person name="Bech P.K."/>
        </authorList>
    </citation>
    <scope>NUCLEOTIDE SEQUENCE [LARGE SCALE GENOMIC DNA]</scope>
    <source>
        <strain evidence="4">S1189</strain>
    </source>
</reference>
<dbReference type="GO" id="GO:0009307">
    <property type="term" value="P:DNA restriction-modification system"/>
    <property type="evidence" value="ECO:0007669"/>
    <property type="project" value="UniProtKB-KW"/>
</dbReference>
<evidence type="ECO:0000313" key="4">
    <source>
        <dbReference type="Proteomes" id="UP000307362"/>
    </source>
</evidence>
<sequence length="125" mass="14120">ACVVYDLFSKTDLAGKCAVVTSYQPAAGAIKGEESGEGLTEKLFKYDTYRKMLADYFEQSEDEAAKRVEEFEKAVKKRFIEEPGQMRLLIVVDKLLTGFDAPSATYLYIDKKMADHNLFQAICRV</sequence>
<dbReference type="EMBL" id="PNCM01000139">
    <property type="protein sequence ID" value="TMP77123.1"/>
    <property type="molecule type" value="Genomic_DNA"/>
</dbReference>
<feature type="non-terminal residue" evidence="3">
    <location>
        <position position="125"/>
    </location>
</feature>
<keyword evidence="3" id="KW-0255">Endonuclease</keyword>
<dbReference type="InterPro" id="IPR055180">
    <property type="entry name" value="HsdR_RecA-like_helicase_dom_2"/>
</dbReference>
<evidence type="ECO:0000313" key="3">
    <source>
        <dbReference type="EMBL" id="TMP77123.1"/>
    </source>
</evidence>
<dbReference type="InterPro" id="IPR027417">
    <property type="entry name" value="P-loop_NTPase"/>
</dbReference>
<dbReference type="GO" id="GO:0004519">
    <property type="term" value="F:endonuclease activity"/>
    <property type="evidence" value="ECO:0007669"/>
    <property type="project" value="UniProtKB-KW"/>
</dbReference>
<dbReference type="InterPro" id="IPR051268">
    <property type="entry name" value="Type-I_R_enzyme_R_subunit"/>
</dbReference>
<reference evidence="3 4" key="1">
    <citation type="submission" date="2017-12" db="EMBL/GenBank/DDBJ databases">
        <authorList>
            <person name="Paulsen S."/>
            <person name="Gram L.K."/>
        </authorList>
    </citation>
    <scope>NUCLEOTIDE SEQUENCE [LARGE SCALE GENOMIC DNA]</scope>
    <source>
        <strain evidence="3 4">S1189</strain>
    </source>
</reference>
<accession>A0A5S3YM97</accession>
<keyword evidence="3" id="KW-0540">Nuclease</keyword>
<protein>
    <submittedName>
        <fullName evidence="3">Restriction endonuclease subunit R</fullName>
    </submittedName>
</protein>
<dbReference type="Pfam" id="PF22679">
    <property type="entry name" value="T1R_D3-like"/>
    <property type="match status" value="1"/>
</dbReference>
<keyword evidence="3" id="KW-0378">Hydrolase</keyword>
<dbReference type="PANTHER" id="PTHR30195">
    <property type="entry name" value="TYPE I SITE-SPECIFIC DEOXYRIBONUCLEASE PROTEIN SUBUNIT M AND R"/>
    <property type="match status" value="1"/>
</dbReference>
<name>A0A5S3YM97_9GAMM</name>
<dbReference type="AlphaFoldDB" id="A0A5S3YM97"/>
<gene>
    <name evidence="3" type="ORF">CWB73_20730</name>
</gene>
<proteinExistence type="predicted"/>